<dbReference type="Proteomes" id="UP000174965">
    <property type="component" value="Segment"/>
</dbReference>
<gene>
    <name evidence="2" type="ORF">cy200</name>
</gene>
<feature type="region of interest" description="Disordered" evidence="1">
    <location>
        <begin position="8"/>
        <end position="48"/>
    </location>
</feature>
<evidence type="ECO:0000313" key="2">
    <source>
        <dbReference type="EMBL" id="AEQ32289.1"/>
    </source>
</evidence>
<protein>
    <submittedName>
        <fullName evidence="2">Uncharacterized protein</fullName>
    </submittedName>
</protein>
<evidence type="ECO:0000313" key="3">
    <source>
        <dbReference type="Proteomes" id="UP000174965"/>
    </source>
</evidence>
<proteinExistence type="predicted"/>
<name>G8H0U1_9BETA</name>
<dbReference type="EMBL" id="JN227533">
    <property type="protein sequence ID" value="AEQ32289.1"/>
    <property type="molecule type" value="Genomic_DNA"/>
</dbReference>
<organism evidence="2 3">
    <name type="scientific">macacine betaherpesvirus 8</name>
    <dbReference type="NCBI Taxonomy" id="2560567"/>
    <lineage>
        <taxon>Viruses</taxon>
        <taxon>Duplodnaviria</taxon>
        <taxon>Heunggongvirae</taxon>
        <taxon>Peploviricota</taxon>
        <taxon>Herviviricetes</taxon>
        <taxon>Herpesvirales</taxon>
        <taxon>Orthoherpesviridae</taxon>
        <taxon>Betaherpesvirinae</taxon>
        <taxon>Cytomegalovirus</taxon>
        <taxon>Cytomegalovirus macacinebeta8</taxon>
    </lineage>
</organism>
<accession>G8H0U1</accession>
<sequence length="152" mass="16494">MFIILGDDGGERGVGGRTGFDGDGPASHAARVGRQQHVRDGKQHEQHHKRYGLLDVVVAVRRGGMRRGGGGRGGRGGRGGLAVLRARTWLPSVPPFCWQQLLLLAPAPGVLTPDDCLRQRKLNKRLEREGFLVASLLCLFSSVARSVHCRLT</sequence>
<feature type="compositionally biased region" description="Gly residues" evidence="1">
    <location>
        <begin position="12"/>
        <end position="22"/>
    </location>
</feature>
<evidence type="ECO:0000256" key="1">
    <source>
        <dbReference type="SAM" id="MobiDB-lite"/>
    </source>
</evidence>
<reference evidence="2 3" key="1">
    <citation type="journal article" date="2011" name="J. Virol.">
        <title>Genomic sequencing and characterization of cynomolgus macaque cytomegalovirus.</title>
        <authorList>
            <person name="Marsh A.K."/>
            <person name="Willer D.O."/>
            <person name="Ambagala A.P."/>
            <person name="Dzamba M."/>
            <person name="Chan J.K."/>
            <person name="Pilon R."/>
            <person name="Fournier J."/>
            <person name="Sandstrom P."/>
            <person name="Brudno M."/>
            <person name="Macdonald K.S."/>
        </authorList>
    </citation>
    <scope>NUCLEOTIDE SEQUENCE [LARGE SCALE GENOMIC DNA]</scope>
    <source>
        <strain evidence="2 3">Ottawa</strain>
    </source>
</reference>
<keyword evidence="3" id="KW-1185">Reference proteome</keyword>